<evidence type="ECO:0000256" key="1">
    <source>
        <dbReference type="SAM" id="MobiDB-lite"/>
    </source>
</evidence>
<comment type="caution">
    <text evidence="2">The sequence shown here is derived from an EMBL/GenBank/DDBJ whole genome shotgun (WGS) entry which is preliminary data.</text>
</comment>
<sequence length="173" mass="18906">MTIDWKTAEALERFLVSWWMIGPKPDLKKLAEAYGNGATYHTMEGFSRKIKAKVEARKREIEEAQSSGGQASPAPVKRARKSKTTDGVVSGRVEKTSPSKRSLQRSATFVKTESSQASTNGALQTPALTPGSTSDALDISFTDDMTMSFEFDGHNMANLLDVGHANSFHTESF</sequence>
<keyword evidence="3" id="KW-1185">Reference proteome</keyword>
<gene>
    <name evidence="2" type="ORF">NA57DRAFT_81009</name>
</gene>
<dbReference type="OrthoDB" id="4828117at2759"/>
<reference evidence="2" key="1">
    <citation type="journal article" date="2020" name="Stud. Mycol.">
        <title>101 Dothideomycetes genomes: a test case for predicting lifestyles and emergence of pathogens.</title>
        <authorList>
            <person name="Haridas S."/>
            <person name="Albert R."/>
            <person name="Binder M."/>
            <person name="Bloem J."/>
            <person name="Labutti K."/>
            <person name="Salamov A."/>
            <person name="Andreopoulos B."/>
            <person name="Baker S."/>
            <person name="Barry K."/>
            <person name="Bills G."/>
            <person name="Bluhm B."/>
            <person name="Cannon C."/>
            <person name="Castanera R."/>
            <person name="Culley D."/>
            <person name="Daum C."/>
            <person name="Ezra D."/>
            <person name="Gonzalez J."/>
            <person name="Henrissat B."/>
            <person name="Kuo A."/>
            <person name="Liang C."/>
            <person name="Lipzen A."/>
            <person name="Lutzoni F."/>
            <person name="Magnuson J."/>
            <person name="Mondo S."/>
            <person name="Nolan M."/>
            <person name="Ohm R."/>
            <person name="Pangilinan J."/>
            <person name="Park H.-J."/>
            <person name="Ramirez L."/>
            <person name="Alfaro M."/>
            <person name="Sun H."/>
            <person name="Tritt A."/>
            <person name="Yoshinaga Y."/>
            <person name="Zwiers L.-H."/>
            <person name="Turgeon B."/>
            <person name="Goodwin S."/>
            <person name="Spatafora J."/>
            <person name="Crous P."/>
            <person name="Grigoriev I."/>
        </authorList>
    </citation>
    <scope>NUCLEOTIDE SEQUENCE</scope>
    <source>
        <strain evidence="2">CBS 133067</strain>
    </source>
</reference>
<dbReference type="Proteomes" id="UP000799772">
    <property type="component" value="Unassembled WGS sequence"/>
</dbReference>
<evidence type="ECO:0000313" key="2">
    <source>
        <dbReference type="EMBL" id="KAF2094006.1"/>
    </source>
</evidence>
<feature type="compositionally biased region" description="Polar residues" evidence="1">
    <location>
        <begin position="99"/>
        <end position="133"/>
    </location>
</feature>
<feature type="region of interest" description="Disordered" evidence="1">
    <location>
        <begin position="57"/>
        <end position="133"/>
    </location>
</feature>
<name>A0A9P4I928_9PEZI</name>
<dbReference type="EMBL" id="ML978136">
    <property type="protein sequence ID" value="KAF2094006.1"/>
    <property type="molecule type" value="Genomic_DNA"/>
</dbReference>
<evidence type="ECO:0000313" key="3">
    <source>
        <dbReference type="Proteomes" id="UP000799772"/>
    </source>
</evidence>
<proteinExistence type="predicted"/>
<accession>A0A9P4I928</accession>
<dbReference type="AlphaFoldDB" id="A0A9P4I928"/>
<organism evidence="2 3">
    <name type="scientific">Rhizodiscina lignyota</name>
    <dbReference type="NCBI Taxonomy" id="1504668"/>
    <lineage>
        <taxon>Eukaryota</taxon>
        <taxon>Fungi</taxon>
        <taxon>Dikarya</taxon>
        <taxon>Ascomycota</taxon>
        <taxon>Pezizomycotina</taxon>
        <taxon>Dothideomycetes</taxon>
        <taxon>Pleosporomycetidae</taxon>
        <taxon>Aulographales</taxon>
        <taxon>Rhizodiscinaceae</taxon>
        <taxon>Rhizodiscina</taxon>
    </lineage>
</organism>
<protein>
    <submittedName>
        <fullName evidence="2">Uncharacterized protein</fullName>
    </submittedName>
</protein>